<dbReference type="CDD" id="cd00093">
    <property type="entry name" value="HTH_XRE"/>
    <property type="match status" value="1"/>
</dbReference>
<evidence type="ECO:0000256" key="1">
    <source>
        <dbReference type="ARBA" id="ARBA00023015"/>
    </source>
</evidence>
<protein>
    <recommendedName>
        <fullName evidence="4">HTH cro/C1-type domain-containing protein</fullName>
    </recommendedName>
</protein>
<dbReference type="SMART" id="SM00530">
    <property type="entry name" value="HTH_XRE"/>
    <property type="match status" value="1"/>
</dbReference>
<evidence type="ECO:0000313" key="6">
    <source>
        <dbReference type="Proteomes" id="UP001500736"/>
    </source>
</evidence>
<dbReference type="SUPFAM" id="SSF47413">
    <property type="entry name" value="lambda repressor-like DNA-binding domains"/>
    <property type="match status" value="1"/>
</dbReference>
<keyword evidence="3" id="KW-0804">Transcription</keyword>
<evidence type="ECO:0000256" key="2">
    <source>
        <dbReference type="ARBA" id="ARBA00023125"/>
    </source>
</evidence>
<dbReference type="InterPro" id="IPR010982">
    <property type="entry name" value="Lambda_DNA-bd_dom_sf"/>
</dbReference>
<dbReference type="Pfam" id="PF01381">
    <property type="entry name" value="HTH_3"/>
    <property type="match status" value="1"/>
</dbReference>
<dbReference type="PANTHER" id="PTHR46797">
    <property type="entry name" value="HTH-TYPE TRANSCRIPTIONAL REGULATOR"/>
    <property type="match status" value="1"/>
</dbReference>
<name>A0ABN1JMZ1_9FLAO</name>
<gene>
    <name evidence="5" type="ORF">GCM10009431_15980</name>
</gene>
<feature type="domain" description="HTH cro/C1-type" evidence="4">
    <location>
        <begin position="17"/>
        <end position="71"/>
    </location>
</feature>
<dbReference type="PANTHER" id="PTHR46797:SF23">
    <property type="entry name" value="HTH-TYPE TRANSCRIPTIONAL REGULATOR SUTR"/>
    <property type="match status" value="1"/>
</dbReference>
<dbReference type="InterPro" id="IPR001387">
    <property type="entry name" value="Cro/C1-type_HTH"/>
</dbReference>
<keyword evidence="6" id="KW-1185">Reference proteome</keyword>
<comment type="caution">
    <text evidence="5">The sequence shown here is derived from an EMBL/GenBank/DDBJ whole genome shotgun (WGS) entry which is preliminary data.</text>
</comment>
<keyword evidence="2" id="KW-0238">DNA-binding</keyword>
<evidence type="ECO:0000313" key="5">
    <source>
        <dbReference type="EMBL" id="GAA0743143.1"/>
    </source>
</evidence>
<dbReference type="InterPro" id="IPR050807">
    <property type="entry name" value="TransReg_Diox_bact_type"/>
</dbReference>
<sequence length="89" mass="10477">MDIELRNDIQKVLGERIKKFRLLKGLRQTEIAKSCGFYKSGYNSIELGLRNVSLINIYKIAFALDVPVSCFFNDDEFYKFLELYNENQK</sequence>
<dbReference type="Proteomes" id="UP001500736">
    <property type="component" value="Unassembled WGS sequence"/>
</dbReference>
<dbReference type="EMBL" id="BAAAGF010000002">
    <property type="protein sequence ID" value="GAA0743143.1"/>
    <property type="molecule type" value="Genomic_DNA"/>
</dbReference>
<accession>A0ABN1JMZ1</accession>
<reference evidence="5 6" key="1">
    <citation type="journal article" date="2019" name="Int. J. Syst. Evol. Microbiol.">
        <title>The Global Catalogue of Microorganisms (GCM) 10K type strain sequencing project: providing services to taxonomists for standard genome sequencing and annotation.</title>
        <authorList>
            <consortium name="The Broad Institute Genomics Platform"/>
            <consortium name="The Broad Institute Genome Sequencing Center for Infectious Disease"/>
            <person name="Wu L."/>
            <person name="Ma J."/>
        </authorList>
    </citation>
    <scope>NUCLEOTIDE SEQUENCE [LARGE SCALE GENOMIC DNA]</scope>
    <source>
        <strain evidence="5 6">JCM 15976</strain>
    </source>
</reference>
<dbReference type="PROSITE" id="PS50943">
    <property type="entry name" value="HTH_CROC1"/>
    <property type="match status" value="1"/>
</dbReference>
<organism evidence="5 6">
    <name type="scientific">Gaetbulibacter jejuensis</name>
    <dbReference type="NCBI Taxonomy" id="584607"/>
    <lineage>
        <taxon>Bacteria</taxon>
        <taxon>Pseudomonadati</taxon>
        <taxon>Bacteroidota</taxon>
        <taxon>Flavobacteriia</taxon>
        <taxon>Flavobacteriales</taxon>
        <taxon>Flavobacteriaceae</taxon>
        <taxon>Gaetbulibacter</taxon>
    </lineage>
</organism>
<evidence type="ECO:0000256" key="3">
    <source>
        <dbReference type="ARBA" id="ARBA00023163"/>
    </source>
</evidence>
<keyword evidence="1" id="KW-0805">Transcription regulation</keyword>
<evidence type="ECO:0000259" key="4">
    <source>
        <dbReference type="PROSITE" id="PS50943"/>
    </source>
</evidence>
<dbReference type="RefSeq" id="WP_425545554.1">
    <property type="nucleotide sequence ID" value="NZ_BAAAGF010000002.1"/>
</dbReference>
<proteinExistence type="predicted"/>
<dbReference type="Gene3D" id="1.10.260.40">
    <property type="entry name" value="lambda repressor-like DNA-binding domains"/>
    <property type="match status" value="1"/>
</dbReference>